<protein>
    <submittedName>
        <fullName evidence="8">Fur family ferric uptake transcriptional regulator</fullName>
    </submittedName>
</protein>
<dbReference type="GO" id="GO:0008270">
    <property type="term" value="F:zinc ion binding"/>
    <property type="evidence" value="ECO:0007669"/>
    <property type="project" value="TreeGrafter"/>
</dbReference>
<dbReference type="OrthoDB" id="594893at2"/>
<dbReference type="RefSeq" id="WP_104435411.1">
    <property type="nucleotide sequence ID" value="NZ_PTJA01000002.1"/>
</dbReference>
<gene>
    <name evidence="8" type="ORF">BXY41_102377</name>
</gene>
<dbReference type="CDD" id="cd07153">
    <property type="entry name" value="Fur_like"/>
    <property type="match status" value="1"/>
</dbReference>
<dbReference type="EMBL" id="PTJA01000002">
    <property type="protein sequence ID" value="PPK82687.1"/>
    <property type="molecule type" value="Genomic_DNA"/>
</dbReference>
<dbReference type="Proteomes" id="UP000237749">
    <property type="component" value="Unassembled WGS sequence"/>
</dbReference>
<evidence type="ECO:0000313" key="9">
    <source>
        <dbReference type="Proteomes" id="UP000237749"/>
    </source>
</evidence>
<evidence type="ECO:0000256" key="2">
    <source>
        <dbReference type="ARBA" id="ARBA00022491"/>
    </source>
</evidence>
<organism evidence="8 9">
    <name type="scientific">Lacrimispora xylanisolvens</name>
    <dbReference type="NCBI Taxonomy" id="384636"/>
    <lineage>
        <taxon>Bacteria</taxon>
        <taxon>Bacillati</taxon>
        <taxon>Bacillota</taxon>
        <taxon>Clostridia</taxon>
        <taxon>Lachnospirales</taxon>
        <taxon>Lachnospiraceae</taxon>
        <taxon>Lacrimispora</taxon>
    </lineage>
</organism>
<comment type="similarity">
    <text evidence="1">Belongs to the Fur family.</text>
</comment>
<feature type="binding site" evidence="7">
    <location>
        <position position="130"/>
    </location>
    <ligand>
        <name>Zn(2+)</name>
        <dbReference type="ChEBI" id="CHEBI:29105"/>
    </ligand>
</feature>
<proteinExistence type="inferred from homology"/>
<dbReference type="GO" id="GO:0000976">
    <property type="term" value="F:transcription cis-regulatory region binding"/>
    <property type="evidence" value="ECO:0007669"/>
    <property type="project" value="TreeGrafter"/>
</dbReference>
<reference evidence="8 9" key="1">
    <citation type="submission" date="2018-02" db="EMBL/GenBank/DDBJ databases">
        <title>Genomic Encyclopedia of Archaeal and Bacterial Type Strains, Phase II (KMG-II): from individual species to whole genera.</title>
        <authorList>
            <person name="Goeker M."/>
        </authorList>
    </citation>
    <scope>NUCLEOTIDE SEQUENCE [LARGE SCALE GENOMIC DNA]</scope>
    <source>
        <strain evidence="8 9">DSM 3808</strain>
    </source>
</reference>
<feature type="binding site" evidence="7">
    <location>
        <position position="90"/>
    </location>
    <ligand>
        <name>Zn(2+)</name>
        <dbReference type="ChEBI" id="CHEBI:29105"/>
    </ligand>
</feature>
<comment type="cofactor">
    <cofactor evidence="7">
        <name>Zn(2+)</name>
        <dbReference type="ChEBI" id="CHEBI:29105"/>
    </cofactor>
    <text evidence="7">Binds 1 zinc ion per subunit.</text>
</comment>
<dbReference type="AlphaFoldDB" id="A0A2S6HXI5"/>
<dbReference type="GO" id="GO:0045892">
    <property type="term" value="P:negative regulation of DNA-templated transcription"/>
    <property type="evidence" value="ECO:0007669"/>
    <property type="project" value="TreeGrafter"/>
</dbReference>
<evidence type="ECO:0000313" key="8">
    <source>
        <dbReference type="EMBL" id="PPK82687.1"/>
    </source>
</evidence>
<keyword evidence="2" id="KW-0678">Repressor</keyword>
<keyword evidence="5" id="KW-0238">DNA-binding</keyword>
<dbReference type="GO" id="GO:0003700">
    <property type="term" value="F:DNA-binding transcription factor activity"/>
    <property type="evidence" value="ECO:0007669"/>
    <property type="project" value="InterPro"/>
</dbReference>
<dbReference type="Pfam" id="PF01475">
    <property type="entry name" value="FUR"/>
    <property type="match status" value="1"/>
</dbReference>
<dbReference type="InterPro" id="IPR036390">
    <property type="entry name" value="WH_DNA-bd_sf"/>
</dbReference>
<evidence type="ECO:0000256" key="7">
    <source>
        <dbReference type="PIRSR" id="PIRSR602481-1"/>
    </source>
</evidence>
<evidence type="ECO:0000256" key="3">
    <source>
        <dbReference type="ARBA" id="ARBA00022833"/>
    </source>
</evidence>
<comment type="caution">
    <text evidence="8">The sequence shown here is derived from an EMBL/GenBank/DDBJ whole genome shotgun (WGS) entry which is preliminary data.</text>
</comment>
<evidence type="ECO:0000256" key="4">
    <source>
        <dbReference type="ARBA" id="ARBA00023015"/>
    </source>
</evidence>
<keyword evidence="7" id="KW-0479">Metal-binding</keyword>
<sequence length="135" mass="15778">MAERGRYRTRQQEMIVSCLKKQKEIFCTVEEFMERLKSDGIHVGQTTVYRALERLCEDGVVVKIPSVDGSKAQFRYIGEEINRNVGKLVCLKCGSMIPLECSRLDEFYHHIHEDHGFKLDQKHMVLYGYCSRCQQ</sequence>
<feature type="binding site" evidence="7">
    <location>
        <position position="93"/>
    </location>
    <ligand>
        <name>Zn(2+)</name>
        <dbReference type="ChEBI" id="CHEBI:29105"/>
    </ligand>
</feature>
<dbReference type="Gene3D" id="1.10.10.10">
    <property type="entry name" value="Winged helix-like DNA-binding domain superfamily/Winged helix DNA-binding domain"/>
    <property type="match status" value="1"/>
</dbReference>
<dbReference type="GO" id="GO:1900376">
    <property type="term" value="P:regulation of secondary metabolite biosynthetic process"/>
    <property type="evidence" value="ECO:0007669"/>
    <property type="project" value="TreeGrafter"/>
</dbReference>
<name>A0A2S6HXI5_9FIRM</name>
<accession>A0A2S6HXI5</accession>
<dbReference type="Gene3D" id="3.30.1490.190">
    <property type="match status" value="1"/>
</dbReference>
<evidence type="ECO:0000256" key="1">
    <source>
        <dbReference type="ARBA" id="ARBA00007957"/>
    </source>
</evidence>
<dbReference type="PANTHER" id="PTHR33202:SF7">
    <property type="entry name" value="FERRIC UPTAKE REGULATION PROTEIN"/>
    <property type="match status" value="1"/>
</dbReference>
<dbReference type="SUPFAM" id="SSF46785">
    <property type="entry name" value="Winged helix' DNA-binding domain"/>
    <property type="match status" value="1"/>
</dbReference>
<dbReference type="InterPro" id="IPR036388">
    <property type="entry name" value="WH-like_DNA-bd_sf"/>
</dbReference>
<keyword evidence="4" id="KW-0805">Transcription regulation</keyword>
<evidence type="ECO:0000256" key="5">
    <source>
        <dbReference type="ARBA" id="ARBA00023125"/>
    </source>
</evidence>
<dbReference type="InterPro" id="IPR002481">
    <property type="entry name" value="FUR"/>
</dbReference>
<dbReference type="PANTHER" id="PTHR33202">
    <property type="entry name" value="ZINC UPTAKE REGULATION PROTEIN"/>
    <property type="match status" value="1"/>
</dbReference>
<evidence type="ECO:0000256" key="6">
    <source>
        <dbReference type="ARBA" id="ARBA00023163"/>
    </source>
</evidence>
<dbReference type="InterPro" id="IPR043135">
    <property type="entry name" value="Fur_C"/>
</dbReference>
<keyword evidence="6" id="KW-0804">Transcription</keyword>
<keyword evidence="9" id="KW-1185">Reference proteome</keyword>
<feature type="binding site" evidence="7">
    <location>
        <position position="133"/>
    </location>
    <ligand>
        <name>Zn(2+)</name>
        <dbReference type="ChEBI" id="CHEBI:29105"/>
    </ligand>
</feature>
<keyword evidence="3 7" id="KW-0862">Zinc</keyword>